<evidence type="ECO:0000256" key="1">
    <source>
        <dbReference type="ARBA" id="ARBA00004117"/>
    </source>
</evidence>
<dbReference type="InterPro" id="IPR053967">
    <property type="entry name" value="LlgE_F_G-like_D1"/>
</dbReference>
<comment type="subcellular location">
    <subcellularLocation>
        <location evidence="1 5">Bacterial flagellum basal body</location>
    </subcellularLocation>
</comment>
<dbReference type="NCBIfam" id="NF004238">
    <property type="entry name" value="PRK05682.1-1"/>
    <property type="match status" value="1"/>
</dbReference>
<dbReference type="PANTHER" id="PTHR30435:SF1">
    <property type="entry name" value="FLAGELLAR HOOK PROTEIN FLGE"/>
    <property type="match status" value="1"/>
</dbReference>
<dbReference type="EMBL" id="CP041046">
    <property type="protein sequence ID" value="QDE40563.1"/>
    <property type="molecule type" value="Genomic_DNA"/>
</dbReference>
<dbReference type="Pfam" id="PF00460">
    <property type="entry name" value="Flg_bb_rod"/>
    <property type="match status" value="1"/>
</dbReference>
<dbReference type="Gene3D" id="2.60.98.20">
    <property type="entry name" value="Flagellar hook protein FlgE"/>
    <property type="match status" value="1"/>
</dbReference>
<evidence type="ECO:0000256" key="4">
    <source>
        <dbReference type="ARBA" id="ARBA00023143"/>
    </source>
</evidence>
<dbReference type="GO" id="GO:0009425">
    <property type="term" value="C:bacterial-type flagellum basal body"/>
    <property type="evidence" value="ECO:0007669"/>
    <property type="project" value="UniProtKB-SubCell"/>
</dbReference>
<evidence type="ECO:0000256" key="3">
    <source>
        <dbReference type="ARBA" id="ARBA00019015"/>
    </source>
</evidence>
<dbReference type="GO" id="GO:0009424">
    <property type="term" value="C:bacterial-type flagellum hook"/>
    <property type="evidence" value="ECO:0007669"/>
    <property type="project" value="TreeGrafter"/>
</dbReference>
<evidence type="ECO:0000259" key="9">
    <source>
        <dbReference type="Pfam" id="PF07559"/>
    </source>
</evidence>
<feature type="domain" description="Flagellar hook protein FlgE/F/G-like D1" evidence="10">
    <location>
        <begin position="83"/>
        <end position="124"/>
    </location>
</feature>
<dbReference type="Pfam" id="PF22692">
    <property type="entry name" value="LlgE_F_G_D1"/>
    <property type="match status" value="1"/>
</dbReference>
<dbReference type="SUPFAM" id="SSF117143">
    <property type="entry name" value="Flagellar hook protein flgE"/>
    <property type="match status" value="1"/>
</dbReference>
<dbReference type="PANTHER" id="PTHR30435">
    <property type="entry name" value="FLAGELLAR PROTEIN"/>
    <property type="match status" value="1"/>
</dbReference>
<accession>A0A4Y5Z8T7</accession>
<evidence type="ECO:0000313" key="11">
    <source>
        <dbReference type="EMBL" id="QDE40563.1"/>
    </source>
</evidence>
<dbReference type="Proteomes" id="UP000316093">
    <property type="component" value="Chromosome"/>
</dbReference>
<keyword evidence="4 5" id="KW-0975">Bacterial flagellum</keyword>
<feature type="domain" description="Flagellar basal body rod protein N-terminal" evidence="7">
    <location>
        <begin position="4"/>
        <end position="33"/>
    </location>
</feature>
<keyword evidence="11" id="KW-0966">Cell projection</keyword>
<protein>
    <recommendedName>
        <fullName evidence="3 5">Flagellar hook protein FlgE</fullName>
    </recommendedName>
</protein>
<keyword evidence="11" id="KW-0282">Flagellum</keyword>
<dbReference type="GO" id="GO:0005829">
    <property type="term" value="C:cytosol"/>
    <property type="evidence" value="ECO:0007669"/>
    <property type="project" value="TreeGrafter"/>
</dbReference>
<dbReference type="AlphaFoldDB" id="A0A4Y5Z8T7"/>
<dbReference type="InterPro" id="IPR010930">
    <property type="entry name" value="Flg_bb/hook_C_dom"/>
</dbReference>
<dbReference type="InterPro" id="IPR020013">
    <property type="entry name" value="Flagellar_FlgE/F/G"/>
</dbReference>
<comment type="similarity">
    <text evidence="2 5">Belongs to the flagella basal body rod proteins family.</text>
</comment>
<evidence type="ECO:0000259" key="7">
    <source>
        <dbReference type="Pfam" id="PF00460"/>
    </source>
</evidence>
<evidence type="ECO:0000256" key="2">
    <source>
        <dbReference type="ARBA" id="ARBA00009677"/>
    </source>
</evidence>
<dbReference type="KEGG" id="lpy:FIV34_15780"/>
<evidence type="ECO:0000313" key="12">
    <source>
        <dbReference type="Proteomes" id="UP000316093"/>
    </source>
</evidence>
<reference evidence="11 12" key="1">
    <citation type="submission" date="2019-06" db="EMBL/GenBank/DDBJ databases">
        <title>A complete genome sequence for Luteibacter pinisoli MAH-14.</title>
        <authorList>
            <person name="Baltrus D.A."/>
        </authorList>
    </citation>
    <scope>NUCLEOTIDE SEQUENCE [LARGE SCALE GENOMIC DNA]</scope>
    <source>
        <strain evidence="11 12">MAH-14</strain>
    </source>
</reference>
<dbReference type="InterPro" id="IPR001444">
    <property type="entry name" value="Flag_bb_rod_N"/>
</dbReference>
<dbReference type="InterPro" id="IPR037058">
    <property type="entry name" value="Falgellar_hook_FlgE_sf"/>
</dbReference>
<name>A0A4Y5Z8T7_9GAMM</name>
<dbReference type="GO" id="GO:0071978">
    <property type="term" value="P:bacterial-type flagellum-dependent swarming motility"/>
    <property type="evidence" value="ECO:0007669"/>
    <property type="project" value="TreeGrafter"/>
</dbReference>
<feature type="region of interest" description="Disordered" evidence="6">
    <location>
        <begin position="339"/>
        <end position="361"/>
    </location>
</feature>
<proteinExistence type="inferred from homology"/>
<keyword evidence="11" id="KW-0969">Cilium</keyword>
<dbReference type="Pfam" id="PF07559">
    <property type="entry name" value="FlgE_D2"/>
    <property type="match status" value="1"/>
</dbReference>
<feature type="domain" description="Flagellar hook protein FlgE D2" evidence="9">
    <location>
        <begin position="161"/>
        <end position="287"/>
    </location>
</feature>
<dbReference type="InterPro" id="IPR037925">
    <property type="entry name" value="FlgE/F/G-like"/>
</dbReference>
<dbReference type="RefSeq" id="WP_139984419.1">
    <property type="nucleotide sequence ID" value="NZ_CP041046.1"/>
</dbReference>
<keyword evidence="12" id="KW-1185">Reference proteome</keyword>
<organism evidence="11 12">
    <name type="scientific">Luteibacter pinisoli</name>
    <dbReference type="NCBI Taxonomy" id="2589080"/>
    <lineage>
        <taxon>Bacteria</taxon>
        <taxon>Pseudomonadati</taxon>
        <taxon>Pseudomonadota</taxon>
        <taxon>Gammaproteobacteria</taxon>
        <taxon>Lysobacterales</taxon>
        <taxon>Rhodanobacteraceae</taxon>
        <taxon>Luteibacter</taxon>
    </lineage>
</organism>
<dbReference type="PROSITE" id="PS00588">
    <property type="entry name" value="FLAGELLA_BB_ROD"/>
    <property type="match status" value="1"/>
</dbReference>
<sequence>MPFDIALSGINAASTDLEVTANNIANTSTVGFKGSRAEFSQVYSVAGQNLSATAAGSGVRVTNIAQQFSDGNTTQTGNSYDMAISGTGFFTLRDGSGYSYTRAGNFHPDDNSFIVNSTGQHLQVYPPTASGGYDQSALQDLQLTSGTSAAKASSAIGITANLSASAAAPANATFDPKDDTSYNSMSTFQAYDSLGAAHTVNVYYAKDATGSNTWNAYMTVDGTQVGGAQPMAFSSGGAITTPANTKLNFGAVSPNPGANPINLTLDMSKVTQFGDASSTTATTNDGYAAGKFSAIDVSSEGVVSAKYTNGVSMPLGQVALATFANPQGLRQLNDTNWAASADSGQPVRGSAGSGDMGSIQSGQLEASNTADLTAQLVNMIKAQRNYQANAQVISTDNQLTQTIIQIRN</sequence>
<evidence type="ECO:0000256" key="5">
    <source>
        <dbReference type="RuleBase" id="RU362116"/>
    </source>
</evidence>
<evidence type="ECO:0000256" key="6">
    <source>
        <dbReference type="SAM" id="MobiDB-lite"/>
    </source>
</evidence>
<comment type="function">
    <text evidence="5">A flexible structure which links the flagellar filament to the drive apparatus in the basal body.</text>
</comment>
<evidence type="ECO:0000259" key="10">
    <source>
        <dbReference type="Pfam" id="PF22692"/>
    </source>
</evidence>
<dbReference type="InterPro" id="IPR011491">
    <property type="entry name" value="FlgE_D2"/>
</dbReference>
<dbReference type="InterPro" id="IPR019776">
    <property type="entry name" value="Flagellar_basal_body_rod_CS"/>
</dbReference>
<evidence type="ECO:0000259" key="8">
    <source>
        <dbReference type="Pfam" id="PF06429"/>
    </source>
</evidence>
<dbReference type="NCBIfam" id="TIGR03506">
    <property type="entry name" value="FlgEFG_subfam"/>
    <property type="match status" value="1"/>
</dbReference>
<dbReference type="OrthoDB" id="8578401at2"/>
<dbReference type="Pfam" id="PF06429">
    <property type="entry name" value="Flg_bbr_C"/>
    <property type="match status" value="1"/>
</dbReference>
<gene>
    <name evidence="11" type="ORF">FIV34_15780</name>
</gene>
<feature type="domain" description="Flagellar basal-body/hook protein C-terminal" evidence="8">
    <location>
        <begin position="360"/>
        <end position="406"/>
    </location>
</feature>